<dbReference type="Proteomes" id="UP001057520">
    <property type="component" value="Chromosome"/>
</dbReference>
<dbReference type="NCBIfam" id="NF047637">
    <property type="entry name" value="lipo_CC0125"/>
    <property type="match status" value="1"/>
</dbReference>
<reference evidence="2 3" key="1">
    <citation type="submission" date="2022-04" db="EMBL/GenBank/DDBJ databases">
        <title>Genome sequence of soybean root-associated Caulobacter segnis RL271.</title>
        <authorList>
            <person name="Longley R."/>
            <person name="Bonito G."/>
            <person name="Trigodet F."/>
            <person name="Crosson S."/>
            <person name="Fiebig A."/>
        </authorList>
    </citation>
    <scope>NUCLEOTIDE SEQUENCE [LARGE SCALE GENOMIC DNA]</scope>
    <source>
        <strain evidence="2 3">RL271</strain>
    </source>
</reference>
<dbReference type="EMBL" id="CP096040">
    <property type="protein sequence ID" value="USQ97885.1"/>
    <property type="molecule type" value="Genomic_DNA"/>
</dbReference>
<evidence type="ECO:0000313" key="2">
    <source>
        <dbReference type="EMBL" id="USQ97885.1"/>
    </source>
</evidence>
<name>A0ABY4ZZG5_9CAUL</name>
<sequence>MKISKPLIAAALSGLLLTACATSAPTTYRAQMGSPNDVGYSEYRLEAGRYRVTFQGGPGAPEAQVADYALLRAAELALRDGYDWFRVADRSTTSSGYDRGPRMSVGGGSASFGRRSSVGLGLGTSFNLGPGPSFSRSIEVVFGKGATPRDRDAYDARDVIKNVGYGRQRT</sequence>
<organism evidence="2 3">
    <name type="scientific">Caulobacter segnis</name>
    <dbReference type="NCBI Taxonomy" id="88688"/>
    <lineage>
        <taxon>Bacteria</taxon>
        <taxon>Pseudomonadati</taxon>
        <taxon>Pseudomonadota</taxon>
        <taxon>Alphaproteobacteria</taxon>
        <taxon>Caulobacterales</taxon>
        <taxon>Caulobacteraceae</taxon>
        <taxon>Caulobacter</taxon>
    </lineage>
</organism>
<feature type="signal peptide" evidence="1">
    <location>
        <begin position="1"/>
        <end position="21"/>
    </location>
</feature>
<feature type="chain" id="PRO_5045975299" description="Lipoprotein" evidence="1">
    <location>
        <begin position="22"/>
        <end position="170"/>
    </location>
</feature>
<evidence type="ECO:0008006" key="4">
    <source>
        <dbReference type="Google" id="ProtNLM"/>
    </source>
</evidence>
<gene>
    <name evidence="2" type="ORF">MZV50_10245</name>
</gene>
<evidence type="ECO:0000313" key="3">
    <source>
        <dbReference type="Proteomes" id="UP001057520"/>
    </source>
</evidence>
<keyword evidence="1" id="KW-0732">Signal</keyword>
<evidence type="ECO:0000256" key="1">
    <source>
        <dbReference type="SAM" id="SignalP"/>
    </source>
</evidence>
<accession>A0ABY4ZZG5</accession>
<proteinExistence type="predicted"/>
<protein>
    <recommendedName>
        <fullName evidence="4">Lipoprotein</fullName>
    </recommendedName>
</protein>
<dbReference type="PROSITE" id="PS51257">
    <property type="entry name" value="PROKAR_LIPOPROTEIN"/>
    <property type="match status" value="1"/>
</dbReference>
<keyword evidence="3" id="KW-1185">Reference proteome</keyword>